<name>A0ABP5F3D8_9MICO</name>
<dbReference type="Proteomes" id="UP001500755">
    <property type="component" value="Unassembled WGS sequence"/>
</dbReference>
<evidence type="ECO:0008006" key="3">
    <source>
        <dbReference type="Google" id="ProtNLM"/>
    </source>
</evidence>
<dbReference type="EMBL" id="BAAANO010000033">
    <property type="protein sequence ID" value="GAA2013930.1"/>
    <property type="molecule type" value="Genomic_DNA"/>
</dbReference>
<organism evidence="1 2">
    <name type="scientific">Brevibacterium samyangense</name>
    <dbReference type="NCBI Taxonomy" id="366888"/>
    <lineage>
        <taxon>Bacteria</taxon>
        <taxon>Bacillati</taxon>
        <taxon>Actinomycetota</taxon>
        <taxon>Actinomycetes</taxon>
        <taxon>Micrococcales</taxon>
        <taxon>Brevibacteriaceae</taxon>
        <taxon>Brevibacterium</taxon>
    </lineage>
</organism>
<dbReference type="RefSeq" id="WP_344310532.1">
    <property type="nucleotide sequence ID" value="NZ_BAAANO010000033.1"/>
</dbReference>
<protein>
    <recommendedName>
        <fullName evidence="3">ABC transporter substrate-binding protein</fullName>
    </recommendedName>
</protein>
<keyword evidence="2" id="KW-1185">Reference proteome</keyword>
<dbReference type="SUPFAM" id="SSF53850">
    <property type="entry name" value="Periplasmic binding protein-like II"/>
    <property type="match status" value="1"/>
</dbReference>
<dbReference type="PANTHER" id="PTHR43649">
    <property type="entry name" value="ARABINOSE-BINDING PROTEIN-RELATED"/>
    <property type="match status" value="1"/>
</dbReference>
<dbReference type="InterPro" id="IPR050490">
    <property type="entry name" value="Bact_solute-bd_prot1"/>
</dbReference>
<reference evidence="2" key="1">
    <citation type="journal article" date="2019" name="Int. J. Syst. Evol. Microbiol.">
        <title>The Global Catalogue of Microorganisms (GCM) 10K type strain sequencing project: providing services to taxonomists for standard genome sequencing and annotation.</title>
        <authorList>
            <consortium name="The Broad Institute Genomics Platform"/>
            <consortium name="The Broad Institute Genome Sequencing Center for Infectious Disease"/>
            <person name="Wu L."/>
            <person name="Ma J."/>
        </authorList>
    </citation>
    <scope>NUCLEOTIDE SEQUENCE [LARGE SCALE GENOMIC DNA]</scope>
    <source>
        <strain evidence="2">JCM 14546</strain>
    </source>
</reference>
<dbReference type="Pfam" id="PF13416">
    <property type="entry name" value="SBP_bac_8"/>
    <property type="match status" value="1"/>
</dbReference>
<accession>A0ABP5F3D8</accession>
<evidence type="ECO:0000313" key="2">
    <source>
        <dbReference type="Proteomes" id="UP001500755"/>
    </source>
</evidence>
<sequence length="345" mass="37828">MRKFSTVRALGFAQNDLQAANLTELVGQDALDAHFGGEYPFHERARVLADIDGSTTALPYVVSTPVLWINESILEDAGIDPDTMDVSTWESLSQVAQQVTEKTGKPALNMPCVVTGGSWCMQGLFFSNGARMISEDRSTIEFGSPEAVETVEFFKGMYEDGTLSNEAEMTQYEDFARGDTVAFQLTTSAVQSMFMGGAETNGWTLDTSYMPQFGDKEAAPTNSGSALVLLAQDPKKQAAAWEFMKFMTSDRAYEVITTEIGYLPLRSTMTENGGPLHAWVQKNPLVEVNLEQLDKLVPTVAYPGQQFTEVDRVLDTAIQDAIFQGQDPAVTLPDAASRAQDYIEE</sequence>
<evidence type="ECO:0000313" key="1">
    <source>
        <dbReference type="EMBL" id="GAA2013930.1"/>
    </source>
</evidence>
<dbReference type="InterPro" id="IPR006059">
    <property type="entry name" value="SBP"/>
</dbReference>
<proteinExistence type="predicted"/>
<gene>
    <name evidence="1" type="ORF">GCM10009755_26970</name>
</gene>
<comment type="caution">
    <text evidence="1">The sequence shown here is derived from an EMBL/GenBank/DDBJ whole genome shotgun (WGS) entry which is preliminary data.</text>
</comment>
<dbReference type="Gene3D" id="3.40.190.10">
    <property type="entry name" value="Periplasmic binding protein-like II"/>
    <property type="match status" value="2"/>
</dbReference>